<protein>
    <submittedName>
        <fullName evidence="1">Uncharacterized protein</fullName>
    </submittedName>
</protein>
<organism evidence="1 2">
    <name type="scientific">Candidatus Desulfobia pelagia</name>
    <dbReference type="NCBI Taxonomy" id="2841692"/>
    <lineage>
        <taxon>Bacteria</taxon>
        <taxon>Pseudomonadati</taxon>
        <taxon>Thermodesulfobacteriota</taxon>
        <taxon>Desulfobulbia</taxon>
        <taxon>Desulfobulbales</taxon>
        <taxon>Desulfobulbaceae</taxon>
        <taxon>Candidatus Desulfobia</taxon>
    </lineage>
</organism>
<evidence type="ECO:0000313" key="2">
    <source>
        <dbReference type="Proteomes" id="UP000614424"/>
    </source>
</evidence>
<sequence>MSVWRFTIQENMVRYGDNKRKQLTRKGCNEPFKGSYWCPKAQWFKKEPCPFSNRNECRNFEMMCGCL</sequence>
<gene>
    <name evidence="1" type="ORF">H8E41_01155</name>
</gene>
<accession>A0A8J6NAK6</accession>
<proteinExistence type="predicted"/>
<dbReference type="AlphaFoldDB" id="A0A8J6NAK6"/>
<dbReference type="EMBL" id="JACNJZ010000036">
    <property type="protein sequence ID" value="MBC8316482.1"/>
    <property type="molecule type" value="Genomic_DNA"/>
</dbReference>
<name>A0A8J6NAK6_9BACT</name>
<evidence type="ECO:0000313" key="1">
    <source>
        <dbReference type="EMBL" id="MBC8316482.1"/>
    </source>
</evidence>
<dbReference type="Proteomes" id="UP000614424">
    <property type="component" value="Unassembled WGS sequence"/>
</dbReference>
<reference evidence="1 2" key="1">
    <citation type="submission" date="2020-08" db="EMBL/GenBank/DDBJ databases">
        <title>Bridging the membrane lipid divide: bacteria of the FCB group superphylum have the potential to synthesize archaeal ether lipids.</title>
        <authorList>
            <person name="Villanueva L."/>
            <person name="Von Meijenfeldt F.A.B."/>
            <person name="Westbye A.B."/>
            <person name="Yadav S."/>
            <person name="Hopmans E.C."/>
            <person name="Dutilh B.E."/>
            <person name="Sinninghe Damste J.S."/>
        </authorList>
    </citation>
    <scope>NUCLEOTIDE SEQUENCE [LARGE SCALE GENOMIC DNA]</scope>
    <source>
        <strain evidence="1">NIOZ-UU47</strain>
    </source>
</reference>
<comment type="caution">
    <text evidence="1">The sequence shown here is derived from an EMBL/GenBank/DDBJ whole genome shotgun (WGS) entry which is preliminary data.</text>
</comment>